<dbReference type="Proteomes" id="UP000645462">
    <property type="component" value="Unassembled WGS sequence"/>
</dbReference>
<keyword evidence="1" id="KW-1133">Transmembrane helix</keyword>
<evidence type="ECO:0000259" key="2">
    <source>
        <dbReference type="SMART" id="SM00091"/>
    </source>
</evidence>
<feature type="transmembrane region" description="Helical" evidence="1">
    <location>
        <begin position="6"/>
        <end position="26"/>
    </location>
</feature>
<feature type="domain" description="PAS" evidence="2">
    <location>
        <begin position="245"/>
        <end position="312"/>
    </location>
</feature>
<dbReference type="Gene3D" id="3.30.450.20">
    <property type="entry name" value="PAS domain"/>
    <property type="match status" value="2"/>
</dbReference>
<keyword evidence="1" id="KW-0812">Transmembrane</keyword>
<reference evidence="4" key="1">
    <citation type="journal article" date="2019" name="Int. J. Syst. Evol. Microbiol.">
        <title>The Global Catalogue of Microorganisms (GCM) 10K type strain sequencing project: providing services to taxonomists for standard genome sequencing and annotation.</title>
        <authorList>
            <consortium name="The Broad Institute Genomics Platform"/>
            <consortium name="The Broad Institute Genome Sequencing Center for Infectious Disease"/>
            <person name="Wu L."/>
            <person name="Ma J."/>
        </authorList>
    </citation>
    <scope>NUCLEOTIDE SEQUENCE [LARGE SCALE GENOMIC DNA]</scope>
    <source>
        <strain evidence="4">CGMCC 1.12478</strain>
    </source>
</reference>
<dbReference type="RefSeq" id="WP_188480463.1">
    <property type="nucleotide sequence ID" value="NZ_BMFC01000001.1"/>
</dbReference>
<evidence type="ECO:0000313" key="4">
    <source>
        <dbReference type="Proteomes" id="UP000645462"/>
    </source>
</evidence>
<keyword evidence="1" id="KW-0472">Membrane</keyword>
<evidence type="ECO:0000313" key="3">
    <source>
        <dbReference type="EMBL" id="GGB92219.1"/>
    </source>
</evidence>
<dbReference type="Pfam" id="PF13188">
    <property type="entry name" value="PAS_8"/>
    <property type="match status" value="1"/>
</dbReference>
<sequence>MDSFVLAASLLGLACVAGGVLLVLFLRKSKAPEPRPRSAQTVTMLFQDGILIDANDQIWSLLPDLPSSPTWGDIRPLLLPVAPDLPETPCPTQISADASRMGLTISKEGTTFRVTLAPPIAAGDEWFITKHSGAFASHMQSAVMRAPGLIWCLTEQGELIWGNDAFMLYARAYGGAHSFADHMVQETSPDTRRSKRVKLTSDDLKPYLSRWLEVTVEETETGLIHFATGIDAVMRAEAAQQNFVQTLSKTFANLTTGLAIFDRDRRLVLFNPALVDLSKVPIDFLSARPAMFEFFDKLRDYRIMPEPKNYDDWRERMAKLVAAACDDRFRETWTLASGQTFDITGQPYPDGAIAFLFNDITAEVSLTRGFRAELDTLQSVIDTMDDAVAVFDPQGTLTVCNTAYADLWNVDPDACIPETTIVEATQSWKSAFHPSPVWPELRDFVTSTTERVSWDSELRGKDGREVVCRVDPICHGATLIRFCFRPRQRDARPEAEGLQIVSA</sequence>
<dbReference type="SMART" id="SM00091">
    <property type="entry name" value="PAS"/>
    <property type="match status" value="2"/>
</dbReference>
<feature type="domain" description="PAS" evidence="2">
    <location>
        <begin position="375"/>
        <end position="442"/>
    </location>
</feature>
<dbReference type="InterPro" id="IPR000014">
    <property type="entry name" value="PAS"/>
</dbReference>
<protein>
    <submittedName>
        <fullName evidence="3">Diguanylate cyclase</fullName>
    </submittedName>
</protein>
<dbReference type="EMBL" id="BMFC01000001">
    <property type="protein sequence ID" value="GGB92219.1"/>
    <property type="molecule type" value="Genomic_DNA"/>
</dbReference>
<comment type="caution">
    <text evidence="3">The sequence shown here is derived from an EMBL/GenBank/DDBJ whole genome shotgun (WGS) entry which is preliminary data.</text>
</comment>
<proteinExistence type="predicted"/>
<gene>
    <name evidence="3" type="ORF">GCM10011363_06010</name>
</gene>
<dbReference type="SUPFAM" id="SSF55785">
    <property type="entry name" value="PYP-like sensor domain (PAS domain)"/>
    <property type="match status" value="2"/>
</dbReference>
<accession>A0ABQ1K9A0</accession>
<organism evidence="3 4">
    <name type="scientific">Marivita lacus</name>
    <dbReference type="NCBI Taxonomy" id="1323742"/>
    <lineage>
        <taxon>Bacteria</taxon>
        <taxon>Pseudomonadati</taxon>
        <taxon>Pseudomonadota</taxon>
        <taxon>Alphaproteobacteria</taxon>
        <taxon>Rhodobacterales</taxon>
        <taxon>Roseobacteraceae</taxon>
        <taxon>Marivita</taxon>
    </lineage>
</organism>
<dbReference type="CDD" id="cd00130">
    <property type="entry name" value="PAS"/>
    <property type="match status" value="1"/>
</dbReference>
<evidence type="ECO:0000256" key="1">
    <source>
        <dbReference type="SAM" id="Phobius"/>
    </source>
</evidence>
<name>A0ABQ1K9A0_9RHOB</name>
<dbReference type="Pfam" id="PF12860">
    <property type="entry name" value="PAS_7"/>
    <property type="match status" value="1"/>
</dbReference>
<dbReference type="InterPro" id="IPR035965">
    <property type="entry name" value="PAS-like_dom_sf"/>
</dbReference>
<keyword evidence="4" id="KW-1185">Reference proteome</keyword>